<proteinExistence type="predicted"/>
<reference evidence="2" key="1">
    <citation type="journal article" date="2020" name="Stud. Mycol.">
        <title>101 Dothideomycetes genomes: a test case for predicting lifestyles and emergence of pathogens.</title>
        <authorList>
            <person name="Haridas S."/>
            <person name="Albert R."/>
            <person name="Binder M."/>
            <person name="Bloem J."/>
            <person name="Labutti K."/>
            <person name="Salamov A."/>
            <person name="Andreopoulos B."/>
            <person name="Baker S."/>
            <person name="Barry K."/>
            <person name="Bills G."/>
            <person name="Bluhm B."/>
            <person name="Cannon C."/>
            <person name="Castanera R."/>
            <person name="Culley D."/>
            <person name="Daum C."/>
            <person name="Ezra D."/>
            <person name="Gonzalez J."/>
            <person name="Henrissat B."/>
            <person name="Kuo A."/>
            <person name="Liang C."/>
            <person name="Lipzen A."/>
            <person name="Lutzoni F."/>
            <person name="Magnuson J."/>
            <person name="Mondo S."/>
            <person name="Nolan M."/>
            <person name="Ohm R."/>
            <person name="Pangilinan J."/>
            <person name="Park H.-J."/>
            <person name="Ramirez L."/>
            <person name="Alfaro M."/>
            <person name="Sun H."/>
            <person name="Tritt A."/>
            <person name="Yoshinaga Y."/>
            <person name="Zwiers L.-H."/>
            <person name="Turgeon B."/>
            <person name="Goodwin S."/>
            <person name="Spatafora J."/>
            <person name="Crous P."/>
            <person name="Grigoriev I."/>
        </authorList>
    </citation>
    <scope>NUCLEOTIDE SEQUENCE</scope>
    <source>
        <strain evidence="2">HMLAC05119</strain>
    </source>
</reference>
<accession>A0A6A5QXP5</accession>
<keyword evidence="1" id="KW-0732">Signal</keyword>
<evidence type="ECO:0000313" key="2">
    <source>
        <dbReference type="EMBL" id="KAF1919414.1"/>
    </source>
</evidence>
<feature type="chain" id="PRO_5025585323" evidence="1">
    <location>
        <begin position="18"/>
        <end position="73"/>
    </location>
</feature>
<feature type="signal peptide" evidence="1">
    <location>
        <begin position="1"/>
        <end position="17"/>
    </location>
</feature>
<organism evidence="2 3">
    <name type="scientific">Ampelomyces quisqualis</name>
    <name type="common">Powdery mildew agent</name>
    <dbReference type="NCBI Taxonomy" id="50730"/>
    <lineage>
        <taxon>Eukaryota</taxon>
        <taxon>Fungi</taxon>
        <taxon>Dikarya</taxon>
        <taxon>Ascomycota</taxon>
        <taxon>Pezizomycotina</taxon>
        <taxon>Dothideomycetes</taxon>
        <taxon>Pleosporomycetidae</taxon>
        <taxon>Pleosporales</taxon>
        <taxon>Pleosporineae</taxon>
        <taxon>Phaeosphaeriaceae</taxon>
        <taxon>Ampelomyces</taxon>
    </lineage>
</organism>
<protein>
    <submittedName>
        <fullName evidence="2">Uncharacterized protein</fullName>
    </submittedName>
</protein>
<dbReference type="AlphaFoldDB" id="A0A6A5QXP5"/>
<keyword evidence="3" id="KW-1185">Reference proteome</keyword>
<name>A0A6A5QXP5_AMPQU</name>
<evidence type="ECO:0000256" key="1">
    <source>
        <dbReference type="SAM" id="SignalP"/>
    </source>
</evidence>
<gene>
    <name evidence="2" type="ORF">BDU57DRAFT_512489</name>
</gene>
<dbReference type="EMBL" id="ML979133">
    <property type="protein sequence ID" value="KAF1919414.1"/>
    <property type="molecule type" value="Genomic_DNA"/>
</dbReference>
<sequence>MKSHILLVAVLASTALAAPRAQCASHASTAHAAGPTSAAAKVCTKICGGADLVCAPGWRAEDLGGCWACCKGQ</sequence>
<evidence type="ECO:0000313" key="3">
    <source>
        <dbReference type="Proteomes" id="UP000800096"/>
    </source>
</evidence>
<dbReference type="Proteomes" id="UP000800096">
    <property type="component" value="Unassembled WGS sequence"/>
</dbReference>